<sequence>MEIRVDWPKREDAGIIERDSFAEFVLVMNTLHKELPFCQAKRTFAKKTEGIQLLNELLSFLWKLVWNCESQERQNS</sequence>
<proteinExistence type="predicted"/>
<reference evidence="2" key="1">
    <citation type="submission" date="2018-12" db="EMBL/GenBank/DDBJ databases">
        <title>Tengunoibacter tsumagoiensis gen. nov., sp. nov., Dictyobacter kobayashii sp. nov., D. alpinus sp. nov., and D. joshuensis sp. nov. and description of Dictyobacteraceae fam. nov. within the order Ktedonobacterales isolated from Tengu-no-mugimeshi.</title>
        <authorList>
            <person name="Wang C.M."/>
            <person name="Zheng Y."/>
            <person name="Sakai Y."/>
            <person name="Toyoda A."/>
            <person name="Minakuchi Y."/>
            <person name="Abe K."/>
            <person name="Yokota A."/>
            <person name="Yabe S."/>
        </authorList>
    </citation>
    <scope>NUCLEOTIDE SEQUENCE [LARGE SCALE GENOMIC DNA]</scope>
    <source>
        <strain evidence="2">Uno3</strain>
    </source>
</reference>
<gene>
    <name evidence="1" type="ORF">KTT_07890</name>
</gene>
<name>A0A401ZVY6_9CHLR</name>
<protein>
    <submittedName>
        <fullName evidence="1">Uncharacterized protein</fullName>
    </submittedName>
</protein>
<dbReference type="AlphaFoldDB" id="A0A401ZVY6"/>
<dbReference type="EMBL" id="BIFR01000001">
    <property type="protein sequence ID" value="GCE10930.1"/>
    <property type="molecule type" value="Genomic_DNA"/>
</dbReference>
<keyword evidence="2" id="KW-1185">Reference proteome</keyword>
<organism evidence="1 2">
    <name type="scientific">Tengunoibacter tsumagoiensis</name>
    <dbReference type="NCBI Taxonomy" id="2014871"/>
    <lineage>
        <taxon>Bacteria</taxon>
        <taxon>Bacillati</taxon>
        <taxon>Chloroflexota</taxon>
        <taxon>Ktedonobacteria</taxon>
        <taxon>Ktedonobacterales</taxon>
        <taxon>Dictyobacteraceae</taxon>
        <taxon>Tengunoibacter</taxon>
    </lineage>
</organism>
<comment type="caution">
    <text evidence="1">The sequence shown here is derived from an EMBL/GenBank/DDBJ whole genome shotgun (WGS) entry which is preliminary data.</text>
</comment>
<evidence type="ECO:0000313" key="1">
    <source>
        <dbReference type="EMBL" id="GCE10930.1"/>
    </source>
</evidence>
<evidence type="ECO:0000313" key="2">
    <source>
        <dbReference type="Proteomes" id="UP000287352"/>
    </source>
</evidence>
<accession>A0A401ZVY6</accession>
<dbReference type="Proteomes" id="UP000287352">
    <property type="component" value="Unassembled WGS sequence"/>
</dbReference>